<feature type="transmembrane region" description="Helical" evidence="1">
    <location>
        <begin position="45"/>
        <end position="65"/>
    </location>
</feature>
<dbReference type="RefSeq" id="WP_169160037.1">
    <property type="nucleotide sequence ID" value="NZ_JABBFW010000005.1"/>
</dbReference>
<evidence type="ECO:0000256" key="1">
    <source>
        <dbReference type="SAM" id="Phobius"/>
    </source>
</evidence>
<keyword evidence="1" id="KW-0472">Membrane</keyword>
<accession>A0A848F9X4</accession>
<dbReference type="AlphaFoldDB" id="A0A848F9X4"/>
<dbReference type="Proteomes" id="UP000574067">
    <property type="component" value="Unassembled WGS sequence"/>
</dbReference>
<evidence type="ECO:0000313" key="2">
    <source>
        <dbReference type="EMBL" id="NML15123.1"/>
    </source>
</evidence>
<comment type="caution">
    <text evidence="2">The sequence shown here is derived from an EMBL/GenBank/DDBJ whole genome shotgun (WGS) entry which is preliminary data.</text>
</comment>
<proteinExistence type="predicted"/>
<dbReference type="EMBL" id="JABBFW010000005">
    <property type="protein sequence ID" value="NML15123.1"/>
    <property type="molecule type" value="Genomic_DNA"/>
</dbReference>
<reference evidence="2 3" key="1">
    <citation type="submission" date="2020-04" db="EMBL/GenBank/DDBJ databases">
        <title>Azohydromonas sp. isolated from soil.</title>
        <authorList>
            <person name="Dahal R.H."/>
        </authorList>
    </citation>
    <scope>NUCLEOTIDE SEQUENCE [LARGE SCALE GENOMIC DNA]</scope>
    <source>
        <strain evidence="2 3">G-1-1-14</strain>
    </source>
</reference>
<name>A0A848F9X4_9BURK</name>
<feature type="transmembrane region" description="Helical" evidence="1">
    <location>
        <begin position="6"/>
        <end position="24"/>
    </location>
</feature>
<evidence type="ECO:0000313" key="3">
    <source>
        <dbReference type="Proteomes" id="UP000574067"/>
    </source>
</evidence>
<protein>
    <submittedName>
        <fullName evidence="2">DUF2909 domain-containing protein</fullName>
    </submittedName>
</protein>
<dbReference type="InterPro" id="IPR021313">
    <property type="entry name" value="DUF2909"/>
</dbReference>
<organism evidence="2 3">
    <name type="scientific">Azohydromonas caseinilytica</name>
    <dbReference type="NCBI Taxonomy" id="2728836"/>
    <lineage>
        <taxon>Bacteria</taxon>
        <taxon>Pseudomonadati</taxon>
        <taxon>Pseudomonadota</taxon>
        <taxon>Betaproteobacteria</taxon>
        <taxon>Burkholderiales</taxon>
        <taxon>Sphaerotilaceae</taxon>
        <taxon>Azohydromonas</taxon>
    </lineage>
</organism>
<keyword evidence="1" id="KW-0812">Transmembrane</keyword>
<keyword evidence="1" id="KW-1133">Transmembrane helix</keyword>
<sequence length="77" mass="8607">MKLIIVLVLLSIVGALACAGVLMLRRRPRQEDQASPPDKRMARALALRVGLSVALFLFILFSYWMGWIQPTGIPLSR</sequence>
<dbReference type="PROSITE" id="PS51257">
    <property type="entry name" value="PROKAR_LIPOPROTEIN"/>
    <property type="match status" value="1"/>
</dbReference>
<keyword evidence="3" id="KW-1185">Reference proteome</keyword>
<gene>
    <name evidence="2" type="ORF">HHL10_09045</name>
</gene>
<dbReference type="Pfam" id="PF11137">
    <property type="entry name" value="DUF2909"/>
    <property type="match status" value="1"/>
</dbReference>